<organism evidence="1 2">
    <name type="scientific">Stachybotrys elegans</name>
    <dbReference type="NCBI Taxonomy" id="80388"/>
    <lineage>
        <taxon>Eukaryota</taxon>
        <taxon>Fungi</taxon>
        <taxon>Dikarya</taxon>
        <taxon>Ascomycota</taxon>
        <taxon>Pezizomycotina</taxon>
        <taxon>Sordariomycetes</taxon>
        <taxon>Hypocreomycetidae</taxon>
        <taxon>Hypocreales</taxon>
        <taxon>Stachybotryaceae</taxon>
        <taxon>Stachybotrys</taxon>
    </lineage>
</organism>
<gene>
    <name evidence="1" type="ORF">B0I35DRAFT_406335</name>
</gene>
<protein>
    <recommendedName>
        <fullName evidence="3">Fe2OG dioxygenase domain-containing protein</fullName>
    </recommendedName>
</protein>
<dbReference type="EMBL" id="JAGPNK010000003">
    <property type="protein sequence ID" value="KAH7324541.1"/>
    <property type="molecule type" value="Genomic_DNA"/>
</dbReference>
<comment type="caution">
    <text evidence="1">The sequence shown here is derived from an EMBL/GenBank/DDBJ whole genome shotgun (WGS) entry which is preliminary data.</text>
</comment>
<dbReference type="AlphaFoldDB" id="A0A8K0WTS2"/>
<dbReference type="PANTHER" id="PTHR41677:SF1">
    <property type="entry name" value="FE2OG DIOXYGENASE DOMAIN-CONTAINING PROTEIN"/>
    <property type="match status" value="1"/>
</dbReference>
<dbReference type="Proteomes" id="UP000813444">
    <property type="component" value="Unassembled WGS sequence"/>
</dbReference>
<evidence type="ECO:0008006" key="3">
    <source>
        <dbReference type="Google" id="ProtNLM"/>
    </source>
</evidence>
<proteinExistence type="predicted"/>
<reference evidence="1" key="1">
    <citation type="journal article" date="2021" name="Nat. Commun.">
        <title>Genetic determinants of endophytism in the Arabidopsis root mycobiome.</title>
        <authorList>
            <person name="Mesny F."/>
            <person name="Miyauchi S."/>
            <person name="Thiergart T."/>
            <person name="Pickel B."/>
            <person name="Atanasova L."/>
            <person name="Karlsson M."/>
            <person name="Huettel B."/>
            <person name="Barry K.W."/>
            <person name="Haridas S."/>
            <person name="Chen C."/>
            <person name="Bauer D."/>
            <person name="Andreopoulos W."/>
            <person name="Pangilinan J."/>
            <person name="LaButti K."/>
            <person name="Riley R."/>
            <person name="Lipzen A."/>
            <person name="Clum A."/>
            <person name="Drula E."/>
            <person name="Henrissat B."/>
            <person name="Kohler A."/>
            <person name="Grigoriev I.V."/>
            <person name="Martin F.M."/>
            <person name="Hacquard S."/>
        </authorList>
    </citation>
    <scope>NUCLEOTIDE SEQUENCE</scope>
    <source>
        <strain evidence="1">MPI-CAGE-CH-0235</strain>
    </source>
</reference>
<accession>A0A8K0WTS2</accession>
<name>A0A8K0WTS2_9HYPO</name>
<keyword evidence="2" id="KW-1185">Reference proteome</keyword>
<sequence length="336" mass="37705">MAAVAPPIITTDGQLWPCPPRAKLPQSLIDGTRIPAVSFDAKKHVKFEYPKKCLTMKDIGKEGAGISPHAISDPFPLFTQEAIQQFRREVFSDAVLAKHQCGSPFASNMIRGYCPKEAPFIYDAWNSPEVLSSLSKIAGIDLITAMDVDIGHCNVSVRAEGEEIAEESNKDMTAFEWHYDSYAFVCVIMLSDCTGMVGGETVIRCGNGELLKARGPTMGTAVLMQGRYIEHQALKAFGGRERISMVTSFRPKSAWIRDEAVVSTLRGISPAPELYYQYAEYRLQNLETRIRDQLKNMRKRKESGRDFDWDAGRKFLVDECQFLTSLKEELERCARN</sequence>
<evidence type="ECO:0000313" key="2">
    <source>
        <dbReference type="Proteomes" id="UP000813444"/>
    </source>
</evidence>
<evidence type="ECO:0000313" key="1">
    <source>
        <dbReference type="EMBL" id="KAH7324541.1"/>
    </source>
</evidence>
<dbReference type="PANTHER" id="PTHR41677">
    <property type="entry name" value="YALI0B19030P"/>
    <property type="match status" value="1"/>
</dbReference>
<dbReference type="OrthoDB" id="10256055at2759"/>